<dbReference type="RefSeq" id="WP_109926969.1">
    <property type="nucleotide sequence ID" value="NZ_QGNZ01000004.1"/>
</dbReference>
<organism evidence="1 2">
    <name type="scientific">Pedobacter yonginense</name>
    <dbReference type="NCBI Taxonomy" id="651869"/>
    <lineage>
        <taxon>Bacteria</taxon>
        <taxon>Pseudomonadati</taxon>
        <taxon>Bacteroidota</taxon>
        <taxon>Sphingobacteriia</taxon>
        <taxon>Sphingobacteriales</taxon>
        <taxon>Sphingobacteriaceae</taxon>
        <taxon>Pedobacter</taxon>
    </lineage>
</organism>
<dbReference type="EMBL" id="QGNZ01000004">
    <property type="protein sequence ID" value="PWS26403.1"/>
    <property type="molecule type" value="Genomic_DNA"/>
</dbReference>
<evidence type="ECO:0000313" key="1">
    <source>
        <dbReference type="EMBL" id="PWS26403.1"/>
    </source>
</evidence>
<sequence>MKRQVICITPVKNEAWILPTFLKAASLWADHIILSDQGSTDNSVAIAKSFDKVTLIENLGKEYNESERQAQLLAEARKIDGENNIFIALDADELLVNYHNNPEWESLKAEEPGTTIWLPWLNVLPDFEHYYASTGGEMLFGYINDNREHKGNTIHSPRVPSDLTEKRVVFKNLKILHFQYAFKERLWSKHRWYECFEKLKHPLKNNIDLYRQYHHIDLPIKKIEKMNPLWLERMQENQIYITNIKDDGNYWWDKQVCLWFDDYGVKHFKKIAIWNVNWASIYYNTLHRDATHIKDPRSWLDKLVHRWLATSQADRFAFHNKLINKLLRAINW</sequence>
<dbReference type="AlphaFoldDB" id="A0A317EKN3"/>
<accession>A0A317EKN3</accession>
<dbReference type="GO" id="GO:0016740">
    <property type="term" value="F:transferase activity"/>
    <property type="evidence" value="ECO:0007669"/>
    <property type="project" value="UniProtKB-KW"/>
</dbReference>
<dbReference type="InterPro" id="IPR029044">
    <property type="entry name" value="Nucleotide-diphossugar_trans"/>
</dbReference>
<dbReference type="SUPFAM" id="SSF53448">
    <property type="entry name" value="Nucleotide-diphospho-sugar transferases"/>
    <property type="match status" value="1"/>
</dbReference>
<keyword evidence="1" id="KW-0808">Transferase</keyword>
<dbReference type="OrthoDB" id="9815923at2"/>
<dbReference type="Gene3D" id="3.90.550.10">
    <property type="entry name" value="Spore Coat Polysaccharide Biosynthesis Protein SpsA, Chain A"/>
    <property type="match status" value="1"/>
</dbReference>
<dbReference type="Pfam" id="PF13704">
    <property type="entry name" value="Glyco_tranf_2_4"/>
    <property type="match status" value="1"/>
</dbReference>
<proteinExistence type="predicted"/>
<protein>
    <submittedName>
        <fullName evidence="1">Glycosyltransferase</fullName>
    </submittedName>
</protein>
<gene>
    <name evidence="1" type="ORF">DHW03_16615</name>
</gene>
<evidence type="ECO:0000313" key="2">
    <source>
        <dbReference type="Proteomes" id="UP000245379"/>
    </source>
</evidence>
<keyword evidence="2" id="KW-1185">Reference proteome</keyword>
<comment type="caution">
    <text evidence="1">The sequence shown here is derived from an EMBL/GenBank/DDBJ whole genome shotgun (WGS) entry which is preliminary data.</text>
</comment>
<dbReference type="Proteomes" id="UP000245379">
    <property type="component" value="Unassembled WGS sequence"/>
</dbReference>
<name>A0A317EKN3_9SPHI</name>
<reference evidence="1 2" key="1">
    <citation type="submission" date="2018-05" db="EMBL/GenBank/DDBJ databases">
        <title>Pedobacter paludis sp. nov., isolated from wetland soil.</title>
        <authorList>
            <person name="Zhang Y."/>
            <person name="Wang G."/>
        </authorList>
    </citation>
    <scope>NUCLEOTIDE SEQUENCE [LARGE SCALE GENOMIC DNA]</scope>
    <source>
        <strain evidence="1 2">KCTC22721</strain>
    </source>
</reference>